<dbReference type="PANTHER" id="PTHR30136:SF7">
    <property type="entry name" value="HTH-TYPE TRANSCRIPTIONAL REGULATOR KDGR-RELATED"/>
    <property type="match status" value="1"/>
</dbReference>
<protein>
    <submittedName>
        <fullName evidence="6">DNA-binding IclR family transcriptional regulator</fullName>
    </submittedName>
</protein>
<reference evidence="6 7" key="1">
    <citation type="submission" date="2020-08" db="EMBL/GenBank/DDBJ databases">
        <title>Genomic Encyclopedia of Type Strains, Phase IV (KMG-IV): sequencing the most valuable type-strain genomes for metagenomic binning, comparative biology and taxonomic classification.</title>
        <authorList>
            <person name="Goeker M."/>
        </authorList>
    </citation>
    <scope>NUCLEOTIDE SEQUENCE [LARGE SCALE GENOMIC DNA]</scope>
    <source>
        <strain evidence="6 7">DSM 100211</strain>
    </source>
</reference>
<keyword evidence="7" id="KW-1185">Reference proteome</keyword>
<keyword evidence="3" id="KW-0804">Transcription</keyword>
<dbReference type="SUPFAM" id="SSF55781">
    <property type="entry name" value="GAF domain-like"/>
    <property type="match status" value="1"/>
</dbReference>
<dbReference type="Pfam" id="PF09339">
    <property type="entry name" value="HTH_IclR"/>
    <property type="match status" value="1"/>
</dbReference>
<dbReference type="PROSITE" id="PS51077">
    <property type="entry name" value="HTH_ICLR"/>
    <property type="match status" value="1"/>
</dbReference>
<dbReference type="Gene3D" id="1.10.10.10">
    <property type="entry name" value="Winged helix-like DNA-binding domain superfamily/Winged helix DNA-binding domain"/>
    <property type="match status" value="1"/>
</dbReference>
<dbReference type="InterPro" id="IPR005471">
    <property type="entry name" value="Tscrpt_reg_IclR_N"/>
</dbReference>
<dbReference type="PROSITE" id="PS51078">
    <property type="entry name" value="ICLR_ED"/>
    <property type="match status" value="1"/>
</dbReference>
<dbReference type="AlphaFoldDB" id="A0A7W6GLY4"/>
<dbReference type="Proteomes" id="UP000574761">
    <property type="component" value="Unassembled WGS sequence"/>
</dbReference>
<feature type="domain" description="IclR-ED" evidence="5">
    <location>
        <begin position="75"/>
        <end position="255"/>
    </location>
</feature>
<evidence type="ECO:0000313" key="6">
    <source>
        <dbReference type="EMBL" id="MBB3979892.1"/>
    </source>
</evidence>
<dbReference type="Gene3D" id="3.30.450.40">
    <property type="match status" value="1"/>
</dbReference>
<dbReference type="GO" id="GO:0003700">
    <property type="term" value="F:DNA-binding transcription factor activity"/>
    <property type="evidence" value="ECO:0007669"/>
    <property type="project" value="TreeGrafter"/>
</dbReference>
<comment type="caution">
    <text evidence="6">The sequence shown here is derived from an EMBL/GenBank/DDBJ whole genome shotgun (WGS) entry which is preliminary data.</text>
</comment>
<dbReference type="GO" id="GO:0003677">
    <property type="term" value="F:DNA binding"/>
    <property type="evidence" value="ECO:0007669"/>
    <property type="project" value="UniProtKB-KW"/>
</dbReference>
<evidence type="ECO:0000313" key="7">
    <source>
        <dbReference type="Proteomes" id="UP000574761"/>
    </source>
</evidence>
<dbReference type="InterPro" id="IPR036390">
    <property type="entry name" value="WH_DNA-bd_sf"/>
</dbReference>
<dbReference type="EMBL" id="JACIEE010000014">
    <property type="protein sequence ID" value="MBB3979892.1"/>
    <property type="molecule type" value="Genomic_DNA"/>
</dbReference>
<dbReference type="SUPFAM" id="SSF46785">
    <property type="entry name" value="Winged helix' DNA-binding domain"/>
    <property type="match status" value="1"/>
</dbReference>
<dbReference type="InterPro" id="IPR036388">
    <property type="entry name" value="WH-like_DNA-bd_sf"/>
</dbReference>
<evidence type="ECO:0000256" key="3">
    <source>
        <dbReference type="ARBA" id="ARBA00023163"/>
    </source>
</evidence>
<proteinExistence type="predicted"/>
<keyword evidence="2 6" id="KW-0238">DNA-binding</keyword>
<dbReference type="SMART" id="SM00346">
    <property type="entry name" value="HTH_ICLR"/>
    <property type="match status" value="1"/>
</dbReference>
<evidence type="ECO:0000256" key="2">
    <source>
        <dbReference type="ARBA" id="ARBA00023125"/>
    </source>
</evidence>
<dbReference type="InterPro" id="IPR014757">
    <property type="entry name" value="Tscrpt_reg_IclR_C"/>
</dbReference>
<dbReference type="GO" id="GO:0045892">
    <property type="term" value="P:negative regulation of DNA-templated transcription"/>
    <property type="evidence" value="ECO:0007669"/>
    <property type="project" value="TreeGrafter"/>
</dbReference>
<dbReference type="Pfam" id="PF01614">
    <property type="entry name" value="IclR_C"/>
    <property type="match status" value="1"/>
</dbReference>
<dbReference type="InterPro" id="IPR050707">
    <property type="entry name" value="HTH_MetabolicPath_Reg"/>
</dbReference>
<organism evidence="6 7">
    <name type="scientific">Mycoplana azooxidifex</name>
    <dbReference type="NCBI Taxonomy" id="1636188"/>
    <lineage>
        <taxon>Bacteria</taxon>
        <taxon>Pseudomonadati</taxon>
        <taxon>Pseudomonadota</taxon>
        <taxon>Alphaproteobacteria</taxon>
        <taxon>Hyphomicrobiales</taxon>
        <taxon>Rhizobiaceae</taxon>
        <taxon>Mycoplana</taxon>
    </lineage>
</organism>
<evidence type="ECO:0000256" key="1">
    <source>
        <dbReference type="ARBA" id="ARBA00023015"/>
    </source>
</evidence>
<evidence type="ECO:0000259" key="5">
    <source>
        <dbReference type="PROSITE" id="PS51078"/>
    </source>
</evidence>
<dbReference type="InterPro" id="IPR029016">
    <property type="entry name" value="GAF-like_dom_sf"/>
</dbReference>
<dbReference type="RefSeq" id="WP_183808070.1">
    <property type="nucleotide sequence ID" value="NZ_JACIEE010000014.1"/>
</dbReference>
<sequence>MTDIESDKTYSAPALEKGLDILEDLAEMSGPISLRDLADRLGRSKNEIFRMIHVLISRGYIERDGDTDELALTNKLFGLGLRTPQSRSLMAVAMPEMEKLAAEVRQTAHIVTIYKGRTVTLGHSSSNPEITFNLNTGYGRLASDATTGRVIMAFQPERRLRQILVDCDKERGQLIEREHLERALDAIRTDGHLLRKSTDWIGITDVCCPILDQNGNALASIIVTVIDHVTEPQDHSAILALMKHTCRQIHKTLFRS</sequence>
<name>A0A7W6GLY4_9HYPH</name>
<accession>A0A7W6GLY4</accession>
<dbReference type="PANTHER" id="PTHR30136">
    <property type="entry name" value="HELIX-TURN-HELIX TRANSCRIPTIONAL REGULATOR, ICLR FAMILY"/>
    <property type="match status" value="1"/>
</dbReference>
<feature type="domain" description="HTH iclR-type" evidence="4">
    <location>
        <begin position="12"/>
        <end position="81"/>
    </location>
</feature>
<keyword evidence="1" id="KW-0805">Transcription regulation</keyword>
<evidence type="ECO:0000259" key="4">
    <source>
        <dbReference type="PROSITE" id="PS51077"/>
    </source>
</evidence>
<gene>
    <name evidence="6" type="ORF">GGQ64_005139</name>
</gene>